<evidence type="ECO:0000313" key="5">
    <source>
        <dbReference type="EMBL" id="TRY68322.1"/>
    </source>
</evidence>
<protein>
    <recommendedName>
        <fullName evidence="4">EF-hand domain-containing protein</fullName>
    </recommendedName>
</protein>
<feature type="coiled-coil region" evidence="3">
    <location>
        <begin position="5"/>
        <end position="32"/>
    </location>
</feature>
<name>A0A553NSB4_TIGCA</name>
<feature type="domain" description="EF-hand" evidence="4">
    <location>
        <begin position="53"/>
        <end position="88"/>
    </location>
</feature>
<feature type="domain" description="EF-hand" evidence="4">
    <location>
        <begin position="17"/>
        <end position="52"/>
    </location>
</feature>
<evidence type="ECO:0000313" key="6">
    <source>
        <dbReference type="Proteomes" id="UP000318571"/>
    </source>
</evidence>
<comment type="caution">
    <text evidence="5">The sequence shown here is derived from an EMBL/GenBank/DDBJ whole genome shotgun (WGS) entry which is preliminary data.</text>
</comment>
<dbReference type="SMART" id="SM00054">
    <property type="entry name" value="EFh"/>
    <property type="match status" value="4"/>
</dbReference>
<dbReference type="EMBL" id="VCGU01000010">
    <property type="protein sequence ID" value="TRY68322.1"/>
    <property type="molecule type" value="Genomic_DNA"/>
</dbReference>
<dbReference type="PROSITE" id="PS50222">
    <property type="entry name" value="EF_HAND_2"/>
    <property type="match status" value="3"/>
</dbReference>
<dbReference type="InterPro" id="IPR002048">
    <property type="entry name" value="EF_hand_dom"/>
</dbReference>
<evidence type="ECO:0000256" key="1">
    <source>
        <dbReference type="ARBA" id="ARBA00022737"/>
    </source>
</evidence>
<sequence>MSGGFLALQQKKSREKRKLVDLEDAFKEADKNKDGKLSLDEWCDVLAKTGHENARQEVVEVFRAKDRDMDGKMSFEEFCGQKSRYELAFEAIDKNGDGFVSRHEFKKICPNLSKEQREAAFDKFDKDGTGRINYKEFCSMLTKK</sequence>
<dbReference type="InterPro" id="IPR011992">
    <property type="entry name" value="EF-hand-dom_pair"/>
</dbReference>
<dbReference type="AlphaFoldDB" id="A0A553NSB4"/>
<reference evidence="5 6" key="1">
    <citation type="journal article" date="2018" name="Nat. Ecol. Evol.">
        <title>Genomic signatures of mitonuclear coevolution across populations of Tigriopus californicus.</title>
        <authorList>
            <person name="Barreto F.S."/>
            <person name="Watson E.T."/>
            <person name="Lima T.G."/>
            <person name="Willett C.S."/>
            <person name="Edmands S."/>
            <person name="Li W."/>
            <person name="Burton R.S."/>
        </authorList>
    </citation>
    <scope>NUCLEOTIDE SEQUENCE [LARGE SCALE GENOMIC DNA]</scope>
    <source>
        <strain evidence="5 6">San Diego</strain>
    </source>
</reference>
<keyword evidence="3" id="KW-0175">Coiled coil</keyword>
<dbReference type="InterPro" id="IPR018247">
    <property type="entry name" value="EF_Hand_1_Ca_BS"/>
</dbReference>
<gene>
    <name evidence="5" type="ORF">TCAL_08079</name>
</gene>
<dbReference type="GO" id="GO:0005509">
    <property type="term" value="F:calcium ion binding"/>
    <property type="evidence" value="ECO:0007669"/>
    <property type="project" value="InterPro"/>
</dbReference>
<dbReference type="Gene3D" id="1.10.238.10">
    <property type="entry name" value="EF-hand"/>
    <property type="match status" value="2"/>
</dbReference>
<accession>A0A553NSB4</accession>
<evidence type="ECO:0000259" key="4">
    <source>
        <dbReference type="PROSITE" id="PS50222"/>
    </source>
</evidence>
<dbReference type="STRING" id="6832.A0A553NSB4"/>
<evidence type="ECO:0000256" key="2">
    <source>
        <dbReference type="ARBA" id="ARBA00022837"/>
    </source>
</evidence>
<keyword evidence="6" id="KW-1185">Reference proteome</keyword>
<dbReference type="SUPFAM" id="SSF47473">
    <property type="entry name" value="EF-hand"/>
    <property type="match status" value="1"/>
</dbReference>
<dbReference type="Proteomes" id="UP000318571">
    <property type="component" value="Chromosome 1"/>
</dbReference>
<proteinExistence type="predicted"/>
<dbReference type="PROSITE" id="PS00018">
    <property type="entry name" value="EF_HAND_1"/>
    <property type="match status" value="2"/>
</dbReference>
<keyword evidence="2" id="KW-0106">Calcium</keyword>
<dbReference type="InterPro" id="IPR050145">
    <property type="entry name" value="Centrin_CML-like"/>
</dbReference>
<evidence type="ECO:0000256" key="3">
    <source>
        <dbReference type="SAM" id="Coils"/>
    </source>
</evidence>
<dbReference type="OMA" id="TGHENAR"/>
<dbReference type="PANTHER" id="PTHR23050">
    <property type="entry name" value="CALCIUM BINDING PROTEIN"/>
    <property type="match status" value="1"/>
</dbReference>
<organism evidence="5 6">
    <name type="scientific">Tigriopus californicus</name>
    <name type="common">Marine copepod</name>
    <dbReference type="NCBI Taxonomy" id="6832"/>
    <lineage>
        <taxon>Eukaryota</taxon>
        <taxon>Metazoa</taxon>
        <taxon>Ecdysozoa</taxon>
        <taxon>Arthropoda</taxon>
        <taxon>Crustacea</taxon>
        <taxon>Multicrustacea</taxon>
        <taxon>Hexanauplia</taxon>
        <taxon>Copepoda</taxon>
        <taxon>Harpacticoida</taxon>
        <taxon>Harpacticidae</taxon>
        <taxon>Tigriopus</taxon>
    </lineage>
</organism>
<dbReference type="Pfam" id="PF13499">
    <property type="entry name" value="EF-hand_7"/>
    <property type="match status" value="2"/>
</dbReference>
<keyword evidence="1" id="KW-0677">Repeat</keyword>
<dbReference type="OrthoDB" id="9974725at2759"/>
<dbReference type="CDD" id="cd00051">
    <property type="entry name" value="EFh"/>
    <property type="match status" value="1"/>
</dbReference>
<feature type="domain" description="EF-hand" evidence="4">
    <location>
        <begin position="112"/>
        <end position="144"/>
    </location>
</feature>